<reference evidence="2 3" key="3">
    <citation type="journal article" date="2008" name="BMC Genomics">
        <title>The genome of the versatile nitrogen fixer Azorhizobium caulinodans ORS571.</title>
        <authorList>
            <person name="Lee KB."/>
            <person name="Backer P.D."/>
            <person name="Aono T."/>
            <person name="Liu CT."/>
            <person name="Suzuki S."/>
            <person name="Suzuki T."/>
            <person name="Kaneko T."/>
            <person name="Yamada M."/>
            <person name="Tabata S."/>
            <person name="Kupfer D.M."/>
            <person name="Najar F.Z."/>
            <person name="Wiley G.B."/>
            <person name="Roe B."/>
            <person name="Binnewies T.T."/>
            <person name="Ussery D.W."/>
            <person name="D'Haeze W."/>
            <person name="Herder J.D."/>
            <person name="Gevers D."/>
            <person name="Vereecke D."/>
            <person name="Holsters M."/>
            <person name="Oyaizu H."/>
        </authorList>
    </citation>
    <scope>NUCLEOTIDE SEQUENCE [LARGE SCALE GENOMIC DNA]</scope>
    <source>
        <strain evidence="3">ATCC 43989 / DSM 5975 / JCM 20966 / LMG 6465 / NBRC 14845 / NCIMB 13405 / ORS 571</strain>
    </source>
</reference>
<keyword evidence="1" id="KW-1133">Transmembrane helix</keyword>
<reference evidence="2 3" key="4">
    <citation type="journal article" date="2009" name="Appl. Environ. Microbiol.">
        <title>Comparative genome-wide transcriptional profiling of Azorhizobium caulinodans ORS571 grown under free-living and symbiotic conditions.</title>
        <authorList>
            <person name="Tsukada S."/>
            <person name="Aono T."/>
            <person name="Akiba N."/>
            <person name="Lee KB."/>
            <person name="Liu CT."/>
            <person name="Toyazaki H."/>
            <person name="Oyaizu H."/>
        </authorList>
    </citation>
    <scope>NUCLEOTIDE SEQUENCE [LARGE SCALE GENOMIC DNA]</scope>
    <source>
        <strain evidence="3">ATCC 43989 / DSM 5975 / JCM 20966 / LMG 6465 / NBRC 14845 / NCIMB 13405 / ORS 571</strain>
    </source>
</reference>
<reference evidence="2 3" key="5">
    <citation type="journal article" date="2010" name="Appl. Environ. Microbiol.">
        <title>phrR-like gene praR of Azorhizobium caulinodans ORS571 is essential for symbiosis with Sesbania rostrata and is involved in expression of reb genes.</title>
        <authorList>
            <person name="Akiba N."/>
            <person name="Aono T."/>
            <person name="Toyazaki H."/>
            <person name="Sato S."/>
            <person name="Oyaizu H."/>
        </authorList>
    </citation>
    <scope>NUCLEOTIDE SEQUENCE [LARGE SCALE GENOMIC DNA]</scope>
    <source>
        <strain evidence="3">ATCC 43989 / DSM 5975 / JCM 20966 / LMG 6465 / NBRC 14845 / NCIMB 13405 / ORS 571</strain>
    </source>
</reference>
<dbReference type="eggNOG" id="ENOG50314T1">
    <property type="taxonomic scope" value="Bacteria"/>
</dbReference>
<name>A8HYQ2_AZOC5</name>
<evidence type="ECO:0000313" key="3">
    <source>
        <dbReference type="Proteomes" id="UP000000270"/>
    </source>
</evidence>
<dbReference type="AlphaFoldDB" id="A8HYQ2"/>
<dbReference type="KEGG" id="azc:AZC_4487"/>
<dbReference type="STRING" id="438753.AZC_4487"/>
<reference evidence="2 3" key="6">
    <citation type="journal article" date="2011" name="Appl. Environ. Microbiol.">
        <title>Involvement of the azorhizobial chromosome partition gene (parA) in the onset of bacteroid differentiation during Sesbania rostrata stem nodule development.</title>
        <authorList>
            <person name="Liu CT."/>
            <person name="Lee KB."/>
            <person name="Wang YS."/>
            <person name="Peng MH."/>
            <person name="Lee KT."/>
            <person name="Suzuki S."/>
            <person name="Suzuki T."/>
            <person name="Oyaizu H."/>
        </authorList>
    </citation>
    <scope>NUCLEOTIDE SEQUENCE [LARGE SCALE GENOMIC DNA]</scope>
    <source>
        <strain evidence="3">ATCC 43989 / DSM 5975 / JCM 20966 / LMG 6465 / NBRC 14845 / NCIMB 13405 / ORS 571</strain>
    </source>
</reference>
<keyword evidence="1" id="KW-0812">Transmembrane</keyword>
<organism evidence="2 3">
    <name type="scientific">Azorhizobium caulinodans (strain ATCC 43989 / DSM 5975 / JCM 20966 / LMG 6465 / NBRC 14845 / NCIMB 13405 / ORS 571)</name>
    <dbReference type="NCBI Taxonomy" id="438753"/>
    <lineage>
        <taxon>Bacteria</taxon>
        <taxon>Pseudomonadati</taxon>
        <taxon>Pseudomonadota</taxon>
        <taxon>Alphaproteobacteria</taxon>
        <taxon>Hyphomicrobiales</taxon>
        <taxon>Xanthobacteraceae</taxon>
        <taxon>Azorhizobium</taxon>
    </lineage>
</organism>
<gene>
    <name evidence="2" type="ordered locus">AZC_4487</name>
</gene>
<accession>A8HYQ2</accession>
<sequence length="85" mass="9466">MLCRRSTDTANRQCRLKGVRVHATRDARPRPSDSEDSPVPSLLRFLLVVAILAGLGYAGIWALATMVEPVQRETTFVVPNDRFAK</sequence>
<dbReference type="HOGENOM" id="CLU_191964_0_0_5"/>
<protein>
    <submittedName>
        <fullName evidence="2">Uncharacterized protein</fullName>
    </submittedName>
</protein>
<keyword evidence="1" id="KW-0472">Membrane</keyword>
<proteinExistence type="predicted"/>
<dbReference type="Proteomes" id="UP000000270">
    <property type="component" value="Chromosome"/>
</dbReference>
<evidence type="ECO:0000256" key="1">
    <source>
        <dbReference type="SAM" id="Phobius"/>
    </source>
</evidence>
<feature type="transmembrane region" description="Helical" evidence="1">
    <location>
        <begin position="42"/>
        <end position="64"/>
    </location>
</feature>
<reference evidence="2 3" key="1">
    <citation type="journal article" date="2007" name="Appl. Environ. Microbiol.">
        <title>Rhizobial factors required for stem nodule maturation and maintenance in Sesbania rostrata-Azorhizobium caulinodans ORS571 symbiosis.</title>
        <authorList>
            <person name="Suzuki S."/>
            <person name="Aono T."/>
            <person name="Lee KB."/>
            <person name="Suzuki T."/>
            <person name="Liu CT."/>
            <person name="Miwa H."/>
            <person name="Wakao S."/>
            <person name="Iki T."/>
            <person name="Oyaizu H."/>
        </authorList>
    </citation>
    <scope>NUCLEOTIDE SEQUENCE [LARGE SCALE GENOMIC DNA]</scope>
    <source>
        <strain evidence="3">ATCC 43989 / DSM 5975 / JCM 20966 / LMG 6465 / NBRC 14845 / NCIMB 13405 / ORS 571</strain>
    </source>
</reference>
<dbReference type="EMBL" id="AP009384">
    <property type="protein sequence ID" value="BAF90485.1"/>
    <property type="molecule type" value="Genomic_DNA"/>
</dbReference>
<reference evidence="3" key="2">
    <citation type="submission" date="2007-04" db="EMBL/GenBank/DDBJ databases">
        <title>Complete genome sequence of the nitrogen-fixing bacterium Azorhizobium caulinodans ORS571.</title>
        <authorList>
            <person name="Lee K.B."/>
            <person name="Backer P.D."/>
            <person name="Aono T."/>
            <person name="Liu C.T."/>
            <person name="Suzuki S."/>
            <person name="Suzuki T."/>
            <person name="Kaneko T."/>
            <person name="Yamada M."/>
            <person name="Tabata S."/>
            <person name="Kupfer D.M."/>
            <person name="Najar F.Z."/>
            <person name="Wiley G.B."/>
            <person name="Roe B."/>
            <person name="Binnewies T."/>
            <person name="Ussery D."/>
            <person name="Vereecke D."/>
            <person name="Gevers D."/>
            <person name="Holsters M."/>
            <person name="Oyaizu H."/>
        </authorList>
    </citation>
    <scope>NUCLEOTIDE SEQUENCE [LARGE SCALE GENOMIC DNA]</scope>
    <source>
        <strain evidence="3">ATCC 43989 / DSM 5975 / JCM 20966 / LMG 6465 / NBRC 14845 / NCIMB 13405 / ORS 571</strain>
    </source>
</reference>
<keyword evidence="3" id="KW-1185">Reference proteome</keyword>
<evidence type="ECO:0000313" key="2">
    <source>
        <dbReference type="EMBL" id="BAF90485.1"/>
    </source>
</evidence>